<dbReference type="PANTHER" id="PTHR35802:SF1">
    <property type="entry name" value="PROTEASE SYNTHASE AND SPORULATION PROTEIN PAI 2"/>
    <property type="match status" value="1"/>
</dbReference>
<sequence length="250" mass="27979">MHIPPYNAELRPAVLREFINENPLGILTTAIRTKSFPLLQSSHIPWLIDHHSSDDSELGTLRGHIAKQNPQGQAIIQDLTNRGEQHLEDDVLILFQGPVQHYVTPKFYTATKPATGKVVPTWNYEAVQVYGSAKFFFDSKAEETEDFLKSQLQDLSMHAERSVMGHESPWEVADAPERYIGHLKKNIIGVEVKITSMAGRFKMSQEKPKGDRDGVINGFLNLGSPAGSELADKISMRAAEYDAKRVNKGE</sequence>
<dbReference type="AlphaFoldDB" id="A0A0G2GWS8"/>
<dbReference type="Pfam" id="PF04299">
    <property type="entry name" value="FMN_bind_2"/>
    <property type="match status" value="1"/>
</dbReference>
<dbReference type="OrthoDB" id="2101473at2759"/>
<gene>
    <name evidence="1" type="ORF">UCRPC4_g03836</name>
</gene>
<reference evidence="1 2" key="1">
    <citation type="submission" date="2015-05" db="EMBL/GenBank/DDBJ databases">
        <title>Distinctive expansion of gene families associated with plant cell wall degradation and secondary metabolism in the genomes of grapevine trunk pathogens.</title>
        <authorList>
            <person name="Lawrence D.P."/>
            <person name="Travadon R."/>
            <person name="Rolshausen P.E."/>
            <person name="Baumgartner K."/>
        </authorList>
    </citation>
    <scope>NUCLEOTIDE SEQUENCE [LARGE SCALE GENOMIC DNA]</scope>
    <source>
        <strain evidence="1">UCRPC4</strain>
    </source>
</reference>
<protein>
    <submittedName>
        <fullName evidence="1">Putative negative transcriptional regulator</fullName>
    </submittedName>
</protein>
<dbReference type="Proteomes" id="UP000053317">
    <property type="component" value="Unassembled WGS sequence"/>
</dbReference>
<accession>A0A0G2GWS8</accession>
<dbReference type="InterPro" id="IPR007396">
    <property type="entry name" value="TR_PAI2-type"/>
</dbReference>
<dbReference type="PANTHER" id="PTHR35802">
    <property type="entry name" value="PROTEASE SYNTHASE AND SPORULATION PROTEIN PAI 2"/>
    <property type="match status" value="1"/>
</dbReference>
<dbReference type="EMBL" id="LCWF01000087">
    <property type="protein sequence ID" value="KKY21140.1"/>
    <property type="molecule type" value="Genomic_DNA"/>
</dbReference>
<organism evidence="1 2">
    <name type="scientific">Phaeomoniella chlamydospora</name>
    <name type="common">Phaeoacremonium chlamydosporum</name>
    <dbReference type="NCBI Taxonomy" id="158046"/>
    <lineage>
        <taxon>Eukaryota</taxon>
        <taxon>Fungi</taxon>
        <taxon>Dikarya</taxon>
        <taxon>Ascomycota</taxon>
        <taxon>Pezizomycotina</taxon>
        <taxon>Eurotiomycetes</taxon>
        <taxon>Chaetothyriomycetidae</taxon>
        <taxon>Phaeomoniellales</taxon>
        <taxon>Phaeomoniellaceae</taxon>
        <taxon>Phaeomoniella</taxon>
    </lineage>
</organism>
<dbReference type="Gene3D" id="2.30.110.10">
    <property type="entry name" value="Electron Transport, Fmn-binding Protein, Chain A"/>
    <property type="match status" value="1"/>
</dbReference>
<evidence type="ECO:0000313" key="2">
    <source>
        <dbReference type="Proteomes" id="UP000053317"/>
    </source>
</evidence>
<dbReference type="SUPFAM" id="SSF50475">
    <property type="entry name" value="FMN-binding split barrel"/>
    <property type="match status" value="1"/>
</dbReference>
<dbReference type="InterPro" id="IPR012349">
    <property type="entry name" value="Split_barrel_FMN-bd"/>
</dbReference>
<proteinExistence type="predicted"/>
<name>A0A0G2GWS8_PHACM</name>
<evidence type="ECO:0000313" key="1">
    <source>
        <dbReference type="EMBL" id="KKY21140.1"/>
    </source>
</evidence>
<reference evidence="1 2" key="2">
    <citation type="submission" date="2015-05" db="EMBL/GenBank/DDBJ databases">
        <authorList>
            <person name="Morales-Cruz A."/>
            <person name="Amrine K.C."/>
            <person name="Cantu D."/>
        </authorList>
    </citation>
    <scope>NUCLEOTIDE SEQUENCE [LARGE SCALE GENOMIC DNA]</scope>
    <source>
        <strain evidence="1">UCRPC4</strain>
    </source>
</reference>
<dbReference type="PIRSF" id="PIRSF010372">
    <property type="entry name" value="PaiB"/>
    <property type="match status" value="1"/>
</dbReference>
<keyword evidence="2" id="KW-1185">Reference proteome</keyword>
<comment type="caution">
    <text evidence="1">The sequence shown here is derived from an EMBL/GenBank/DDBJ whole genome shotgun (WGS) entry which is preliminary data.</text>
</comment>